<feature type="compositionally biased region" description="Basic and acidic residues" evidence="1">
    <location>
        <begin position="41"/>
        <end position="50"/>
    </location>
</feature>
<gene>
    <name evidence="2" type="ORF">ACFQZS_01770</name>
</gene>
<feature type="region of interest" description="Disordered" evidence="1">
    <location>
        <begin position="41"/>
        <end position="162"/>
    </location>
</feature>
<protein>
    <submittedName>
        <fullName evidence="2">Uncharacterized protein</fullName>
    </submittedName>
</protein>
<name>A0ABW2YWD0_9SPHI</name>
<dbReference type="EMBL" id="JBHTHU010000001">
    <property type="protein sequence ID" value="MFD0748850.1"/>
    <property type="molecule type" value="Genomic_DNA"/>
</dbReference>
<evidence type="ECO:0000313" key="2">
    <source>
        <dbReference type="EMBL" id="MFD0748850.1"/>
    </source>
</evidence>
<evidence type="ECO:0000256" key="1">
    <source>
        <dbReference type="SAM" id="MobiDB-lite"/>
    </source>
</evidence>
<proteinExistence type="predicted"/>
<evidence type="ECO:0000313" key="3">
    <source>
        <dbReference type="Proteomes" id="UP001596958"/>
    </source>
</evidence>
<organism evidence="2 3">
    <name type="scientific">Mucilaginibacter calamicampi</name>
    <dbReference type="NCBI Taxonomy" id="1302352"/>
    <lineage>
        <taxon>Bacteria</taxon>
        <taxon>Pseudomonadati</taxon>
        <taxon>Bacteroidota</taxon>
        <taxon>Sphingobacteriia</taxon>
        <taxon>Sphingobacteriales</taxon>
        <taxon>Sphingobacteriaceae</taxon>
        <taxon>Mucilaginibacter</taxon>
    </lineage>
</organism>
<dbReference type="Proteomes" id="UP001596958">
    <property type="component" value="Unassembled WGS sequence"/>
</dbReference>
<dbReference type="RefSeq" id="WP_377096726.1">
    <property type="nucleotide sequence ID" value="NZ_JBHTHU010000001.1"/>
</dbReference>
<reference evidence="3" key="1">
    <citation type="journal article" date="2019" name="Int. J. Syst. Evol. Microbiol.">
        <title>The Global Catalogue of Microorganisms (GCM) 10K type strain sequencing project: providing services to taxonomists for standard genome sequencing and annotation.</title>
        <authorList>
            <consortium name="The Broad Institute Genomics Platform"/>
            <consortium name="The Broad Institute Genome Sequencing Center for Infectious Disease"/>
            <person name="Wu L."/>
            <person name="Ma J."/>
        </authorList>
    </citation>
    <scope>NUCLEOTIDE SEQUENCE [LARGE SCALE GENOMIC DNA]</scope>
    <source>
        <strain evidence="3">CCUG 63418</strain>
    </source>
</reference>
<accession>A0ABW2YWD0</accession>
<comment type="caution">
    <text evidence="2">The sequence shown here is derived from an EMBL/GenBank/DDBJ whole genome shotgun (WGS) entry which is preliminary data.</text>
</comment>
<feature type="compositionally biased region" description="Basic and acidic residues" evidence="1">
    <location>
        <begin position="147"/>
        <end position="162"/>
    </location>
</feature>
<sequence>MIYKDDEFLNDFEDQQEQNELTAHIEKPADNGTPNAYVVKDDAGVEEKNLQRSYLFGDAEMKPVREGQPMGGESFGENNVTPAGDDKNNPSQNAGYSNAYFGRTEPAEEHPENSNFTTDGENGHAEGTVDSDGAEQYGAPGPIEIPGKTDNDDDNVQRHIET</sequence>
<keyword evidence="3" id="KW-1185">Reference proteome</keyword>